<dbReference type="Proteomes" id="UP000282613">
    <property type="component" value="Unassembled WGS sequence"/>
</dbReference>
<organism evidence="3">
    <name type="scientific">Taenia asiatica</name>
    <name type="common">Asian tapeworm</name>
    <dbReference type="NCBI Taxonomy" id="60517"/>
    <lineage>
        <taxon>Eukaryota</taxon>
        <taxon>Metazoa</taxon>
        <taxon>Spiralia</taxon>
        <taxon>Lophotrochozoa</taxon>
        <taxon>Platyhelminthes</taxon>
        <taxon>Cestoda</taxon>
        <taxon>Eucestoda</taxon>
        <taxon>Cyclophyllidea</taxon>
        <taxon>Taeniidae</taxon>
        <taxon>Taenia</taxon>
    </lineage>
</organism>
<evidence type="ECO:0000313" key="2">
    <source>
        <dbReference type="Proteomes" id="UP000282613"/>
    </source>
</evidence>
<evidence type="ECO:0000313" key="1">
    <source>
        <dbReference type="EMBL" id="VDK23530.1"/>
    </source>
</evidence>
<protein>
    <submittedName>
        <fullName evidence="3">Retrotransposon hot spot (RHS) protein</fullName>
    </submittedName>
</protein>
<dbReference type="EMBL" id="UYRS01000532">
    <property type="protein sequence ID" value="VDK23530.1"/>
    <property type="molecule type" value="Genomic_DNA"/>
</dbReference>
<reference evidence="1 2" key="2">
    <citation type="submission" date="2018-11" db="EMBL/GenBank/DDBJ databases">
        <authorList>
            <consortium name="Pathogen Informatics"/>
        </authorList>
    </citation>
    <scope>NUCLEOTIDE SEQUENCE [LARGE SCALE GENOMIC DNA]</scope>
</reference>
<evidence type="ECO:0000313" key="3">
    <source>
        <dbReference type="WBParaSite" id="TASK_0000170901-mRNA-1"/>
    </source>
</evidence>
<dbReference type="WBParaSite" id="TASK_0000170901-mRNA-1">
    <property type="protein sequence ID" value="TASK_0000170901-mRNA-1"/>
    <property type="gene ID" value="TASK_0000170901"/>
</dbReference>
<sequence>MPDPPTGMRCTDIHVGPRRMRWQGMLCLLPLYPLLDLYLRRFGGANVVALNCKESGKGSNVEEAEYHLRGLEKLNQVGRSVPFTAMDCWNGRSRVVCAELGGVGCIYTGNACFSFLSSFQLLPWFNPVCVGFDSSS</sequence>
<gene>
    <name evidence="1" type="ORF">TASK_LOCUS1710</name>
</gene>
<name>A0A0R3VWB5_TAEAS</name>
<keyword evidence="2" id="KW-1185">Reference proteome</keyword>
<dbReference type="AlphaFoldDB" id="A0A0R3VWB5"/>
<reference evidence="3" key="1">
    <citation type="submission" date="2017-02" db="UniProtKB">
        <authorList>
            <consortium name="WormBaseParasite"/>
        </authorList>
    </citation>
    <scope>IDENTIFICATION</scope>
</reference>
<proteinExistence type="predicted"/>
<accession>A0A0R3VWB5</accession>